<protein>
    <submittedName>
        <fullName evidence="1">Uncharacterized protein</fullName>
    </submittedName>
</protein>
<accession>A0A0F5MPR8</accession>
<comment type="caution">
    <text evidence="1">The sequence shown here is derived from an EMBL/GenBank/DDBJ whole genome shotgun (WGS) entry which is preliminary data.</text>
</comment>
<evidence type="ECO:0000313" key="2">
    <source>
        <dbReference type="Proteomes" id="UP000033358"/>
    </source>
</evidence>
<gene>
    <name evidence="1" type="ORF">SZ25_00118</name>
</gene>
<keyword evidence="2" id="KW-1185">Reference proteome</keyword>
<proteinExistence type="predicted"/>
<organism evidence="1 2">
    <name type="scientific">Candidatus Arcanibacter lacustris</name>
    <dbReference type="NCBI Taxonomy" id="1607817"/>
    <lineage>
        <taxon>Bacteria</taxon>
        <taxon>Pseudomonadati</taxon>
        <taxon>Pseudomonadota</taxon>
        <taxon>Alphaproteobacteria</taxon>
        <taxon>Rickettsiales</taxon>
        <taxon>Candidatus Arcanibacter</taxon>
    </lineage>
</organism>
<name>A0A0F5MPR8_9RICK</name>
<dbReference type="AlphaFoldDB" id="A0A0F5MPR8"/>
<reference evidence="1 2" key="1">
    <citation type="submission" date="2015-02" db="EMBL/GenBank/DDBJ databases">
        <title>Single cell genomics of a rare environmental alphaproteobacterium provides unique insights into Rickettsiaceae evolution.</title>
        <authorList>
            <person name="Martijn J."/>
            <person name="Schulz F."/>
            <person name="Zaremba-Niedzwiedzka K."/>
            <person name="Viklund J."/>
            <person name="Stepanauskas R."/>
            <person name="Andersson S.G.E."/>
            <person name="Horn M."/>
            <person name="Guy L."/>
            <person name="Ettema T.J.G."/>
        </authorList>
    </citation>
    <scope>NUCLEOTIDE SEQUENCE [LARGE SCALE GENOMIC DNA]</scope>
    <source>
        <strain evidence="1 2">SCGC AAA041-L04</strain>
    </source>
</reference>
<dbReference type="Proteomes" id="UP000033358">
    <property type="component" value="Unassembled WGS sequence"/>
</dbReference>
<evidence type="ECO:0000313" key="1">
    <source>
        <dbReference type="EMBL" id="KKB96808.1"/>
    </source>
</evidence>
<sequence>MAINPELLKRLAKASAKPLKKVITGIVTTTTLGSIAENDASATSGLATLSGKKSPKISKYVGISSDALGMIDSFKKGKNSQKTTIEILEKNLQESMKSFVEDIAATGNNFNTTIEKVKNGENTGNVIDSAVKTAYSALKATGNSSPLKTSLLKTFAEKSGETYGNLFPEKPPSLTTRKDPLLLIDKLLFISICNNIYSIHLYNSLYYN</sequence>
<dbReference type="EMBL" id="JYHA01000023">
    <property type="protein sequence ID" value="KKB96808.1"/>
    <property type="molecule type" value="Genomic_DNA"/>
</dbReference>